<gene>
    <name evidence="2" type="ORF">CDD82_6642</name>
</gene>
<dbReference type="PANTHER" id="PTHR43591">
    <property type="entry name" value="METHYLTRANSFERASE"/>
    <property type="match status" value="1"/>
</dbReference>
<sequence>MDQGFDNDTADYYADWNPIDDTDMDYFYQNGRQVEKFPQLVRLLTTCPRRYQARFRQQYGMPHDATEQLREGLRHRLYLDYLHQGNPLLAPVGNHPSKIVDLGTGYGFWVLDIAERFPDAQIIGSDLSPVQLPWIPHKVTFRAEDLADVLRPWDAIYNDTDLFHMRGLLPTLGQPFLILQRCFDKLKPGGWIQIHEVVHQVFYEDGSACPHHPLHKFYQLIEGPYTQRYNWHLRIADQVESMLRQIGFTRINVRHNHVPVGGWHSDKRKREMGIYVQSVLAGWVETMLLRPETLDLDAQGAHDLQEEIMTAFNDVSMHAQLDWLDIWAQKPT</sequence>
<name>A0A2C5ZQX9_9HYPO</name>
<dbReference type="PANTHER" id="PTHR43591:SF106">
    <property type="entry name" value="S-ADENOSYL-L-METHIONINE-DEPENDENT METHYLTRANSFERASE"/>
    <property type="match status" value="1"/>
</dbReference>
<dbReference type="EMBL" id="NJEU01000070">
    <property type="protein sequence ID" value="PHH82223.1"/>
    <property type="molecule type" value="Genomic_DNA"/>
</dbReference>
<evidence type="ECO:0000313" key="3">
    <source>
        <dbReference type="Proteomes" id="UP000224854"/>
    </source>
</evidence>
<dbReference type="GO" id="GO:0008168">
    <property type="term" value="F:methyltransferase activity"/>
    <property type="evidence" value="ECO:0007669"/>
    <property type="project" value="TreeGrafter"/>
</dbReference>
<dbReference type="InterPro" id="IPR029063">
    <property type="entry name" value="SAM-dependent_MTases_sf"/>
</dbReference>
<proteinExistence type="inferred from homology"/>
<dbReference type="Pfam" id="PF13489">
    <property type="entry name" value="Methyltransf_23"/>
    <property type="match status" value="1"/>
</dbReference>
<dbReference type="OrthoDB" id="2013972at2759"/>
<accession>A0A2C5ZQX9</accession>
<dbReference type="Gene3D" id="3.40.50.150">
    <property type="entry name" value="Vaccinia Virus protein VP39"/>
    <property type="match status" value="1"/>
</dbReference>
<protein>
    <recommendedName>
        <fullName evidence="4">Methyltransferase domain-containing protein</fullName>
    </recommendedName>
</protein>
<evidence type="ECO:0000256" key="1">
    <source>
        <dbReference type="ARBA" id="ARBA00038158"/>
    </source>
</evidence>
<organism evidence="2 3">
    <name type="scientific">Ophiocordyceps australis</name>
    <dbReference type="NCBI Taxonomy" id="1399860"/>
    <lineage>
        <taxon>Eukaryota</taxon>
        <taxon>Fungi</taxon>
        <taxon>Dikarya</taxon>
        <taxon>Ascomycota</taxon>
        <taxon>Pezizomycotina</taxon>
        <taxon>Sordariomycetes</taxon>
        <taxon>Hypocreomycetidae</taxon>
        <taxon>Hypocreales</taxon>
        <taxon>Ophiocordycipitaceae</taxon>
        <taxon>Ophiocordyceps</taxon>
    </lineage>
</organism>
<reference evidence="2 3" key="1">
    <citation type="submission" date="2017-06" db="EMBL/GenBank/DDBJ databases">
        <title>Ant-infecting Ophiocordyceps genomes reveal a high diversity of potential behavioral manipulation genes and a possible major role for enterotoxins.</title>
        <authorList>
            <person name="De Bekker C."/>
            <person name="Evans H.C."/>
            <person name="Brachmann A."/>
            <person name="Hughes D.P."/>
        </authorList>
    </citation>
    <scope>NUCLEOTIDE SEQUENCE [LARGE SCALE GENOMIC DNA]</scope>
    <source>
        <strain evidence="2 3">1348a</strain>
    </source>
</reference>
<comment type="similarity">
    <text evidence="1">Belongs to the methyltransferase superfamily. LaeA methyltransferase family.</text>
</comment>
<dbReference type="SUPFAM" id="SSF53335">
    <property type="entry name" value="S-adenosyl-L-methionine-dependent methyltransferases"/>
    <property type="match status" value="1"/>
</dbReference>
<evidence type="ECO:0000313" key="2">
    <source>
        <dbReference type="EMBL" id="PHH82223.1"/>
    </source>
</evidence>
<comment type="caution">
    <text evidence="2">The sequence shown here is derived from an EMBL/GenBank/DDBJ whole genome shotgun (WGS) entry which is preliminary data.</text>
</comment>
<dbReference type="Proteomes" id="UP000224854">
    <property type="component" value="Unassembled WGS sequence"/>
</dbReference>
<dbReference type="CDD" id="cd02440">
    <property type="entry name" value="AdoMet_MTases"/>
    <property type="match status" value="1"/>
</dbReference>
<evidence type="ECO:0008006" key="4">
    <source>
        <dbReference type="Google" id="ProtNLM"/>
    </source>
</evidence>
<dbReference type="AlphaFoldDB" id="A0A2C5ZQX9"/>
<keyword evidence="3" id="KW-1185">Reference proteome</keyword>